<sequence length="240" mass="26845">MQAMGGVNKSSDTCHHSAALAGMLLGAHWRYRHRVTTSRSPRLSWRARHTITLLARHPSDEDDDGEDEDNLDQIVLEVAQELAKQLGSLIPIVGPAMDIGRGLRENNGDLLFWGVLWFVADVATWGTAEEAKAAKLIASEAGRLVKMGEKGVKLRKLADAAKRAQQSHDTADKVKWVLSVMEKFWRAADNLMNKKKEEEEEEEEEEKEGHLICMGRLSSGCWQPEVPWKRGPVPSCRDVL</sequence>
<accession>A0ABN9UP88</accession>
<dbReference type="EMBL" id="CAUYUJ010016093">
    <property type="protein sequence ID" value="CAK0861767.1"/>
    <property type="molecule type" value="Genomic_DNA"/>
</dbReference>
<keyword evidence="2" id="KW-1185">Reference proteome</keyword>
<organism evidence="1 2">
    <name type="scientific">Prorocentrum cordatum</name>
    <dbReference type="NCBI Taxonomy" id="2364126"/>
    <lineage>
        <taxon>Eukaryota</taxon>
        <taxon>Sar</taxon>
        <taxon>Alveolata</taxon>
        <taxon>Dinophyceae</taxon>
        <taxon>Prorocentrales</taxon>
        <taxon>Prorocentraceae</taxon>
        <taxon>Prorocentrum</taxon>
    </lineage>
</organism>
<gene>
    <name evidence="1" type="ORF">PCOR1329_LOCUS50341</name>
</gene>
<protein>
    <submittedName>
        <fullName evidence="1">Uncharacterized protein</fullName>
    </submittedName>
</protein>
<comment type="caution">
    <text evidence="1">The sequence shown here is derived from an EMBL/GenBank/DDBJ whole genome shotgun (WGS) entry which is preliminary data.</text>
</comment>
<evidence type="ECO:0000313" key="2">
    <source>
        <dbReference type="Proteomes" id="UP001189429"/>
    </source>
</evidence>
<dbReference type="Proteomes" id="UP001189429">
    <property type="component" value="Unassembled WGS sequence"/>
</dbReference>
<reference evidence="1" key="1">
    <citation type="submission" date="2023-10" db="EMBL/GenBank/DDBJ databases">
        <authorList>
            <person name="Chen Y."/>
            <person name="Shah S."/>
            <person name="Dougan E. K."/>
            <person name="Thang M."/>
            <person name="Chan C."/>
        </authorList>
    </citation>
    <scope>NUCLEOTIDE SEQUENCE [LARGE SCALE GENOMIC DNA]</scope>
</reference>
<evidence type="ECO:0000313" key="1">
    <source>
        <dbReference type="EMBL" id="CAK0861767.1"/>
    </source>
</evidence>
<name>A0ABN9UP88_9DINO</name>
<proteinExistence type="predicted"/>